<dbReference type="AlphaFoldDB" id="E6WZF3"/>
<dbReference type="InterPro" id="IPR027417">
    <property type="entry name" value="P-loop_NTPase"/>
</dbReference>
<evidence type="ECO:0000313" key="2">
    <source>
        <dbReference type="EMBL" id="ADV45533.1"/>
    </source>
</evidence>
<dbReference type="SMART" id="SM00382">
    <property type="entry name" value="AAA"/>
    <property type="match status" value="1"/>
</dbReference>
<dbReference type="STRING" id="749222.Nitsa_0262"/>
<dbReference type="GO" id="GO:0016887">
    <property type="term" value="F:ATP hydrolysis activity"/>
    <property type="evidence" value="ECO:0007669"/>
    <property type="project" value="InterPro"/>
</dbReference>
<dbReference type="KEGG" id="nsa:Nitsa_0262"/>
<dbReference type="GO" id="GO:0005524">
    <property type="term" value="F:ATP binding"/>
    <property type="evidence" value="ECO:0007669"/>
    <property type="project" value="InterPro"/>
</dbReference>
<gene>
    <name evidence="2" type="ordered locus">Nitsa_0262</name>
</gene>
<dbReference type="HOGENOM" id="CLU_053995_1_0_7"/>
<dbReference type="SUPFAM" id="SSF52540">
    <property type="entry name" value="P-loop containing nucleoside triphosphate hydrolases"/>
    <property type="match status" value="1"/>
</dbReference>
<proteinExistence type="predicted"/>
<protein>
    <submittedName>
        <fullName evidence="2">ATPase associated with various cellular activities AAA_3</fullName>
    </submittedName>
</protein>
<feature type="domain" description="AAA+ ATPase" evidence="1">
    <location>
        <begin position="16"/>
        <end position="155"/>
    </location>
</feature>
<accession>E6WZF3</accession>
<dbReference type="InterPro" id="IPR003593">
    <property type="entry name" value="AAA+_ATPase"/>
</dbReference>
<dbReference type="EMBL" id="CP002452">
    <property type="protein sequence ID" value="ADV45533.1"/>
    <property type="molecule type" value="Genomic_DNA"/>
</dbReference>
<evidence type="ECO:0000313" key="3">
    <source>
        <dbReference type="Proteomes" id="UP000008633"/>
    </source>
</evidence>
<dbReference type="Gene3D" id="3.40.50.300">
    <property type="entry name" value="P-loop containing nucleotide triphosphate hydrolases"/>
    <property type="match status" value="1"/>
</dbReference>
<dbReference type="CDD" id="cd00009">
    <property type="entry name" value="AAA"/>
    <property type="match status" value="1"/>
</dbReference>
<dbReference type="eggNOG" id="COG0714">
    <property type="taxonomic scope" value="Bacteria"/>
</dbReference>
<sequence>MKASELTELLGRLVETRLPAFVWGPPGIGKSSIVRQIAEERGLEFLDLRLSLLDPTDLKGIPFFDPESRQGVWAAPSFLPKEGESRGILFLDEINSAPPAVQASAYQLVLDRRVGEYELPEGWSIVAAGNRESDRGVVYRMPPPLANRFVHLEMEVALEDWKAWAYREGVVSELIAFLGFEPAALFAFDPTSKEKAFPTPRSWSFVDRMLKSGLEGERLLEGISGAVGREAAVKFVSFLQVRDRLPDLQAILAGEMPQIEEDPRVLAILVGGLVERLKDSTEPEVLDRVLRFSISLPGEFAVMLVKELQLAGIRVEESEAWGEWVRRYAYLLK</sequence>
<keyword evidence="3" id="KW-1185">Reference proteome</keyword>
<evidence type="ECO:0000259" key="1">
    <source>
        <dbReference type="SMART" id="SM00382"/>
    </source>
</evidence>
<dbReference type="OrthoDB" id="9808317at2"/>
<reference evidence="2 3" key="1">
    <citation type="journal article" date="2011" name="Stand. Genomic Sci.">
        <title>Complete genome sequence of Nitratifractor salsuginis type strain (E9I37-1).</title>
        <authorList>
            <person name="Anderson I."/>
            <person name="Sikorski J."/>
            <person name="Zeytun A."/>
            <person name="Nolan M."/>
            <person name="Lapidus A."/>
            <person name="Lucas S."/>
            <person name="Hammon N."/>
            <person name="Deshpande S."/>
            <person name="Cheng J.F."/>
            <person name="Tapia R."/>
            <person name="Han C."/>
            <person name="Goodwin L."/>
            <person name="Pitluck S."/>
            <person name="Liolios K."/>
            <person name="Pagani I."/>
            <person name="Ivanova N."/>
            <person name="Huntemann M."/>
            <person name="Mavromatis K."/>
            <person name="Ovchinikova G."/>
            <person name="Pati A."/>
            <person name="Chen A."/>
            <person name="Palaniappan K."/>
            <person name="Land M."/>
            <person name="Hauser L."/>
            <person name="Brambilla E.M."/>
            <person name="Ngatchou-Djao O.D."/>
            <person name="Rohde M."/>
            <person name="Tindall B.J."/>
            <person name="Goker M."/>
            <person name="Detter J.C."/>
            <person name="Woyke T."/>
            <person name="Bristow J."/>
            <person name="Eisen J.A."/>
            <person name="Markowitz V."/>
            <person name="Hugenholtz P."/>
            <person name="Klenk H.P."/>
            <person name="Kyrpides N.C."/>
        </authorList>
    </citation>
    <scope>NUCLEOTIDE SEQUENCE [LARGE SCALE GENOMIC DNA]</scope>
    <source>
        <strain evidence="3">DSM 16511 / JCM 12458 / E9I37-1</strain>
    </source>
</reference>
<name>E6WZF3_NITSE</name>
<organism evidence="2 3">
    <name type="scientific">Nitratifractor salsuginis (strain DSM 16511 / JCM 12458 / E9I37-1)</name>
    <dbReference type="NCBI Taxonomy" id="749222"/>
    <lineage>
        <taxon>Bacteria</taxon>
        <taxon>Pseudomonadati</taxon>
        <taxon>Campylobacterota</taxon>
        <taxon>Epsilonproteobacteria</taxon>
        <taxon>Campylobacterales</taxon>
        <taxon>Sulfurovaceae</taxon>
        <taxon>Nitratifractor</taxon>
    </lineage>
</organism>
<dbReference type="Pfam" id="PF07728">
    <property type="entry name" value="AAA_5"/>
    <property type="match status" value="1"/>
</dbReference>
<dbReference type="RefSeq" id="WP_013553230.1">
    <property type="nucleotide sequence ID" value="NC_014935.1"/>
</dbReference>
<reference evidence="3" key="2">
    <citation type="submission" date="2011-01" db="EMBL/GenBank/DDBJ databases">
        <title>The complete genome of Nitratifractor salsuginis DSM 16511.</title>
        <authorList>
            <consortium name="US DOE Joint Genome Institute (JGI-PGF)"/>
            <person name="Lucas S."/>
            <person name="Copeland A."/>
            <person name="Lapidus A."/>
            <person name="Bruce D."/>
            <person name="Goodwin L."/>
            <person name="Pitluck S."/>
            <person name="Kyrpides N."/>
            <person name="Mavromatis K."/>
            <person name="Ivanova N."/>
            <person name="Mikhailova N."/>
            <person name="Zeytun A."/>
            <person name="Detter J.C."/>
            <person name="Tapia R."/>
            <person name="Han C."/>
            <person name="Land M."/>
            <person name="Hauser L."/>
            <person name="Markowitz V."/>
            <person name="Cheng J.-F."/>
            <person name="Hugenholtz P."/>
            <person name="Woyke T."/>
            <person name="Wu D."/>
            <person name="Tindall B."/>
            <person name="Schuetze A."/>
            <person name="Brambilla E."/>
            <person name="Klenk H.-P."/>
            <person name="Eisen J.A."/>
        </authorList>
    </citation>
    <scope>NUCLEOTIDE SEQUENCE [LARGE SCALE GENOMIC DNA]</scope>
    <source>
        <strain evidence="3">DSM 16511 / JCM 12458 / E9I37-1</strain>
    </source>
</reference>
<dbReference type="InterPro" id="IPR011704">
    <property type="entry name" value="ATPase_dyneun-rel_AAA"/>
</dbReference>
<dbReference type="Proteomes" id="UP000008633">
    <property type="component" value="Chromosome"/>
</dbReference>